<sequence length="163" mass="16980">MIMQENSTDYERNGFISILTTYVTVGIVLLFSLAFVFTLSTVNAQEHGLDLKQIIDPCTMPDHSLHLSDDGSVHYNSSTPIAGFQFNVEGATVLNATGGHAEAANFTLPVGGNTVLGFSLDGATISGCGTMISLMLEGEATGLSGIIISDINGKAIAGISLLP</sequence>
<dbReference type="EMBL" id="UINC01122835">
    <property type="protein sequence ID" value="SVC98891.1"/>
    <property type="molecule type" value="Genomic_DNA"/>
</dbReference>
<evidence type="ECO:0000313" key="2">
    <source>
        <dbReference type="EMBL" id="SVC98891.1"/>
    </source>
</evidence>
<gene>
    <name evidence="2" type="ORF">METZ01_LOCUS351745</name>
</gene>
<accession>A0A382RQH4</accession>
<proteinExistence type="predicted"/>
<evidence type="ECO:0000256" key="1">
    <source>
        <dbReference type="SAM" id="Phobius"/>
    </source>
</evidence>
<organism evidence="2">
    <name type="scientific">marine metagenome</name>
    <dbReference type="NCBI Taxonomy" id="408172"/>
    <lineage>
        <taxon>unclassified sequences</taxon>
        <taxon>metagenomes</taxon>
        <taxon>ecological metagenomes</taxon>
    </lineage>
</organism>
<dbReference type="AlphaFoldDB" id="A0A382RQH4"/>
<name>A0A382RQH4_9ZZZZ</name>
<feature type="transmembrane region" description="Helical" evidence="1">
    <location>
        <begin position="15"/>
        <end position="39"/>
    </location>
</feature>
<keyword evidence="1" id="KW-1133">Transmembrane helix</keyword>
<protein>
    <submittedName>
        <fullName evidence="2">Uncharacterized protein</fullName>
    </submittedName>
</protein>
<keyword evidence="1" id="KW-0812">Transmembrane</keyword>
<reference evidence="2" key="1">
    <citation type="submission" date="2018-05" db="EMBL/GenBank/DDBJ databases">
        <authorList>
            <person name="Lanie J.A."/>
            <person name="Ng W.-L."/>
            <person name="Kazmierczak K.M."/>
            <person name="Andrzejewski T.M."/>
            <person name="Davidsen T.M."/>
            <person name="Wayne K.J."/>
            <person name="Tettelin H."/>
            <person name="Glass J.I."/>
            <person name="Rusch D."/>
            <person name="Podicherti R."/>
            <person name="Tsui H.-C.T."/>
            <person name="Winkler M.E."/>
        </authorList>
    </citation>
    <scope>NUCLEOTIDE SEQUENCE</scope>
</reference>
<keyword evidence="1" id="KW-0472">Membrane</keyword>